<dbReference type="PANTHER" id="PTHR13774:SF17">
    <property type="entry name" value="PHENAZINE BIOSYNTHESIS-LIKE DOMAIN-CONTAINING PROTEIN"/>
    <property type="match status" value="1"/>
</dbReference>
<keyword evidence="5" id="KW-1185">Reference proteome</keyword>
<keyword evidence="2" id="KW-0413">Isomerase</keyword>
<evidence type="ECO:0000256" key="2">
    <source>
        <dbReference type="ARBA" id="ARBA00023235"/>
    </source>
</evidence>
<evidence type="ECO:0008006" key="6">
    <source>
        <dbReference type="Google" id="ProtNLM"/>
    </source>
</evidence>
<dbReference type="AlphaFoldDB" id="A0A2S5BBM9"/>
<dbReference type="GO" id="GO:0005737">
    <property type="term" value="C:cytoplasm"/>
    <property type="evidence" value="ECO:0007669"/>
    <property type="project" value="TreeGrafter"/>
</dbReference>
<dbReference type="InterPro" id="IPR003719">
    <property type="entry name" value="Phenazine_PhzF-like"/>
</dbReference>
<accession>A0A2S5BBM9</accession>
<dbReference type="Proteomes" id="UP000237144">
    <property type="component" value="Unassembled WGS sequence"/>
</dbReference>
<dbReference type="OrthoDB" id="75169at2759"/>
<dbReference type="STRING" id="741276.A0A2S5BBM9"/>
<reference evidence="4 5" key="1">
    <citation type="journal article" date="2018" name="Front. Microbiol.">
        <title>Prospects for Fungal Bioremediation of Acidic Radioactive Waste Sites: Characterization and Genome Sequence of Rhodotorula taiwanensis MD1149.</title>
        <authorList>
            <person name="Tkavc R."/>
            <person name="Matrosova V.Y."/>
            <person name="Grichenko O.E."/>
            <person name="Gostincar C."/>
            <person name="Volpe R.P."/>
            <person name="Klimenkova P."/>
            <person name="Gaidamakova E.K."/>
            <person name="Zhou C.E."/>
            <person name="Stewart B.J."/>
            <person name="Lyman M.G."/>
            <person name="Malfatti S.A."/>
            <person name="Rubinfeld B."/>
            <person name="Courtot M."/>
            <person name="Singh J."/>
            <person name="Dalgard C.L."/>
            <person name="Hamilton T."/>
            <person name="Frey K.G."/>
            <person name="Gunde-Cimerman N."/>
            <person name="Dugan L."/>
            <person name="Daly M.J."/>
        </authorList>
    </citation>
    <scope>NUCLEOTIDE SEQUENCE [LARGE SCALE GENOMIC DNA]</scope>
    <source>
        <strain evidence="4 5">MD1149</strain>
    </source>
</reference>
<dbReference type="EMBL" id="PJQD01000028">
    <property type="protein sequence ID" value="POY74185.1"/>
    <property type="molecule type" value="Genomic_DNA"/>
</dbReference>
<dbReference type="SUPFAM" id="SSF54506">
    <property type="entry name" value="Diaminopimelate epimerase-like"/>
    <property type="match status" value="2"/>
</dbReference>
<comment type="caution">
    <text evidence="4">The sequence shown here is derived from an EMBL/GenBank/DDBJ whole genome shotgun (WGS) entry which is preliminary data.</text>
</comment>
<evidence type="ECO:0000313" key="4">
    <source>
        <dbReference type="EMBL" id="POY74185.1"/>
    </source>
</evidence>
<comment type="similarity">
    <text evidence="1">Belongs to the PhzF family.</text>
</comment>
<gene>
    <name evidence="4" type="ORF">BMF94_2759</name>
</gene>
<evidence type="ECO:0000256" key="3">
    <source>
        <dbReference type="PIRSR" id="PIRSR016184-1"/>
    </source>
</evidence>
<dbReference type="PIRSF" id="PIRSF016184">
    <property type="entry name" value="PhzC_PhzF"/>
    <property type="match status" value="1"/>
</dbReference>
<dbReference type="Pfam" id="PF02567">
    <property type="entry name" value="PhzC-PhzF"/>
    <property type="match status" value="2"/>
</dbReference>
<feature type="active site" evidence="3">
    <location>
        <position position="52"/>
    </location>
</feature>
<dbReference type="Gene3D" id="3.10.310.10">
    <property type="entry name" value="Diaminopimelate Epimerase, Chain A, domain 1"/>
    <property type="match status" value="2"/>
</dbReference>
<dbReference type="PANTHER" id="PTHR13774">
    <property type="entry name" value="PHENAZINE BIOSYNTHESIS PROTEIN"/>
    <property type="match status" value="1"/>
</dbReference>
<name>A0A2S5BBM9_9BASI</name>
<protein>
    <recommendedName>
        <fullName evidence="6">Phenazine biosynthesis PhzC/PhzF protein</fullName>
    </recommendedName>
</protein>
<sequence length="341" mass="37128">MAPRELAYTTVDAFTSSPFGGNPAAVIVWPDATLAADDALAQQIAAEFNLSETAFCQLLDGGTALEPVYELRWRTPMTEVRLLSGRERAICESFQTDEKLICTGSAVALTVSGHATLATAHTLFTSHHPEAKTITFQTRHSGTLTARRVTDDGSNEKSDLIALDFPAAPLITLEDGHRRRPKIMEAVSRAVKAFDTSKVVRVGWWDGQKAPIVEFEAGTELESLEIDPTPFADIGELIILTCPAPAESGFDIFSRVFAPAFGVPEDPVTGAAHTALAPFWLLNDQSLSRLHDSKRAQTTSSLRAKQVSRRGGEMVVKLDEKTRRVDLKGSARRVMRGVIEL</sequence>
<proteinExistence type="inferred from homology"/>
<evidence type="ECO:0000256" key="1">
    <source>
        <dbReference type="ARBA" id="ARBA00008270"/>
    </source>
</evidence>
<organism evidence="4 5">
    <name type="scientific">Rhodotorula taiwanensis</name>
    <dbReference type="NCBI Taxonomy" id="741276"/>
    <lineage>
        <taxon>Eukaryota</taxon>
        <taxon>Fungi</taxon>
        <taxon>Dikarya</taxon>
        <taxon>Basidiomycota</taxon>
        <taxon>Pucciniomycotina</taxon>
        <taxon>Microbotryomycetes</taxon>
        <taxon>Sporidiobolales</taxon>
        <taxon>Sporidiobolaceae</taxon>
        <taxon>Rhodotorula</taxon>
    </lineage>
</organism>
<evidence type="ECO:0000313" key="5">
    <source>
        <dbReference type="Proteomes" id="UP000237144"/>
    </source>
</evidence>
<dbReference type="GO" id="GO:0016853">
    <property type="term" value="F:isomerase activity"/>
    <property type="evidence" value="ECO:0007669"/>
    <property type="project" value="UniProtKB-KW"/>
</dbReference>